<dbReference type="InterPro" id="IPR001173">
    <property type="entry name" value="Glyco_trans_2-like"/>
</dbReference>
<proteinExistence type="predicted"/>
<evidence type="ECO:0000313" key="3">
    <source>
        <dbReference type="Proteomes" id="UP000244168"/>
    </source>
</evidence>
<gene>
    <name evidence="2" type="ORF">C8P68_101518</name>
</gene>
<comment type="caution">
    <text evidence="2">The sequence shown here is derived from an EMBL/GenBank/DDBJ whole genome shotgun (WGS) entry which is preliminary data.</text>
</comment>
<dbReference type="InterPro" id="IPR029044">
    <property type="entry name" value="Nucleotide-diphossugar_trans"/>
</dbReference>
<dbReference type="Proteomes" id="UP000244168">
    <property type="component" value="Unassembled WGS sequence"/>
</dbReference>
<feature type="domain" description="Glycosyltransferase 2-like" evidence="1">
    <location>
        <begin position="5"/>
        <end position="148"/>
    </location>
</feature>
<organism evidence="2 3">
    <name type="scientific">Mucilaginibacter yixingensis</name>
    <dbReference type="NCBI Taxonomy" id="1295612"/>
    <lineage>
        <taxon>Bacteria</taxon>
        <taxon>Pseudomonadati</taxon>
        <taxon>Bacteroidota</taxon>
        <taxon>Sphingobacteriia</taxon>
        <taxon>Sphingobacteriales</taxon>
        <taxon>Sphingobacteriaceae</taxon>
        <taxon>Mucilaginibacter</taxon>
    </lineage>
</organism>
<evidence type="ECO:0000313" key="2">
    <source>
        <dbReference type="EMBL" id="PTR01284.1"/>
    </source>
</evidence>
<name>A0A2T5JFW6_9SPHI</name>
<sequence>MFKISIVLCVYNEGTLIFNALRSLYQNQLFNNCEILIVDDCSNDTVTLRLLQLLQRFTRFKIISSPANLGLSNSRNLGFLNAKSEYVVPLDADDTLPPNTLDIIYQTFTDHPECDFIFGDYYVNETDEGTSTLISLNTHWESRNINIKRLLADWKLLGTSPCKKSTWKQAGGYSKKYSHSIQDVDFWLKVLANNLTGHYLNQPIYNWNKATSGMNATFDRINMLYLLEDHAEFYSKFQTKQYIYNKIFEGYYPYKNKHKLLNLGRRHFFYLSLLNKLRLVNFSLKSIIGK</sequence>
<dbReference type="InterPro" id="IPR050834">
    <property type="entry name" value="Glycosyltransf_2"/>
</dbReference>
<reference evidence="2 3" key="1">
    <citation type="submission" date="2018-04" db="EMBL/GenBank/DDBJ databases">
        <title>Genomic Encyclopedia of Archaeal and Bacterial Type Strains, Phase II (KMG-II): from individual species to whole genera.</title>
        <authorList>
            <person name="Goeker M."/>
        </authorList>
    </citation>
    <scope>NUCLEOTIDE SEQUENCE [LARGE SCALE GENOMIC DNA]</scope>
    <source>
        <strain evidence="2 3">DSM 26809</strain>
    </source>
</reference>
<dbReference type="GO" id="GO:0016740">
    <property type="term" value="F:transferase activity"/>
    <property type="evidence" value="ECO:0007669"/>
    <property type="project" value="UniProtKB-KW"/>
</dbReference>
<dbReference type="AlphaFoldDB" id="A0A2T5JFW6"/>
<dbReference type="OrthoDB" id="6638511at2"/>
<keyword evidence="2" id="KW-0808">Transferase</keyword>
<accession>A0A2T5JFW6</accession>
<dbReference type="CDD" id="cd00761">
    <property type="entry name" value="Glyco_tranf_GTA_type"/>
    <property type="match status" value="1"/>
</dbReference>
<dbReference type="PANTHER" id="PTHR43685">
    <property type="entry name" value="GLYCOSYLTRANSFERASE"/>
    <property type="match status" value="1"/>
</dbReference>
<dbReference type="Pfam" id="PF00535">
    <property type="entry name" value="Glycos_transf_2"/>
    <property type="match status" value="1"/>
</dbReference>
<protein>
    <submittedName>
        <fullName evidence="2">Glycosyl transferase family 2</fullName>
    </submittedName>
</protein>
<dbReference type="SUPFAM" id="SSF53448">
    <property type="entry name" value="Nucleotide-diphospho-sugar transferases"/>
    <property type="match status" value="1"/>
</dbReference>
<dbReference type="EMBL" id="QAOQ01000001">
    <property type="protein sequence ID" value="PTR01284.1"/>
    <property type="molecule type" value="Genomic_DNA"/>
</dbReference>
<keyword evidence="3" id="KW-1185">Reference proteome</keyword>
<dbReference type="Gene3D" id="3.90.550.10">
    <property type="entry name" value="Spore Coat Polysaccharide Biosynthesis Protein SpsA, Chain A"/>
    <property type="match status" value="1"/>
</dbReference>
<dbReference type="PANTHER" id="PTHR43685:SF2">
    <property type="entry name" value="GLYCOSYLTRANSFERASE 2-LIKE DOMAIN-CONTAINING PROTEIN"/>
    <property type="match status" value="1"/>
</dbReference>
<dbReference type="RefSeq" id="WP_107826686.1">
    <property type="nucleotide sequence ID" value="NZ_CP160205.1"/>
</dbReference>
<evidence type="ECO:0000259" key="1">
    <source>
        <dbReference type="Pfam" id="PF00535"/>
    </source>
</evidence>